<organism evidence="4 5">
    <name type="scientific">Candidatus Brocadia sinica JPN1</name>
    <dbReference type="NCBI Taxonomy" id="1197129"/>
    <lineage>
        <taxon>Bacteria</taxon>
        <taxon>Pseudomonadati</taxon>
        <taxon>Planctomycetota</taxon>
        <taxon>Candidatus Brocadiia</taxon>
        <taxon>Candidatus Brocadiales</taxon>
        <taxon>Candidatus Brocadiaceae</taxon>
        <taxon>Candidatus Brocadia</taxon>
    </lineage>
</organism>
<dbReference type="Gene3D" id="2.60.40.10">
    <property type="entry name" value="Immunoglobulins"/>
    <property type="match status" value="5"/>
</dbReference>
<accession>A0ABQ0JYV7</accession>
<comment type="caution">
    <text evidence="4">The sequence shown here is derived from an EMBL/GenBank/DDBJ whole genome shotgun (WGS) entry which is preliminary data.</text>
</comment>
<dbReference type="Gene3D" id="3.40.630.40">
    <property type="entry name" value="Zn-dependent exopeptidases"/>
    <property type="match status" value="1"/>
</dbReference>
<protein>
    <recommendedName>
        <fullName evidence="3">Fibronectin type-III domain-containing protein</fullName>
    </recommendedName>
</protein>
<keyword evidence="1 2" id="KW-0732">Signal</keyword>
<dbReference type="Pfam" id="PF10342">
    <property type="entry name" value="Kre9_KNH"/>
    <property type="match status" value="1"/>
</dbReference>
<dbReference type="SUPFAM" id="SSF49265">
    <property type="entry name" value="Fibronectin type III"/>
    <property type="match status" value="1"/>
</dbReference>
<sequence length="1705" mass="184152">MRNRSTLLLAGLVAAMLATWFIDSSNLASEDRTEQNRTEQNRTEQNTNTLYCPHIKYGLDWQTSVQITNIECSCKQKRVRVKLSTHDNNGTFTGTIKNVRKLKANETKVIDPQSLPPSAASLKIAPNGNLISHVIYRTNDGKKSEVVPAVKAPSMQLDFPVLADYEDVFIYETITLLNPNPTPASIEMIALDKNGYEIERMAVSPLSSWESNTIALVDIFGPKTLKDLSTVRVVSDTNIAGIQLVDYPGNDLVGLPALTVASKGWTFPIATEGGNQALWTRVGVINPGGETADISVEAFDASNNSLGAIDRKSLLPGAIYFTGTENTSTDGGVIPLNAAYIKVTADRPISGFEVVGVIDGSGLAAVMGIPEEDLTAVGFEITGTNDSGVLNAYLMVRMEDGSVKSTAMSLENEEWNKVLKLIMESEIAGDFTLKKDLARERDAFIPSYYPSDVKPCEAKLIKKLEKKGAKVIYLNPSNEKKPVCTQGTGCGEWECYDERKVADKVADMLYAEGYSVIVDYDQYNAGKRANEESTLPNVFVSIHSNATTEELTNICKGKQTGPETWWENSNTGDETLSLNIQNALVAELRKNEYKGNLNRGIKDWNKKECRNCDNDNCSNPKNCKHPMWPNWYEAKMPACLVETLFHDNPEDAYILCSKAEIVAQGIADGIITFLTATPPPSPFLSFPLRGKNAYNAEIISVFDHSMKKKMRYCPDNVKDSLHSSVIAYTGEKGTEPNEKESGKSGTNCPGHKIYSFFKSQDDKTPFYINGHYVGTKNSGPNTLNYDGHPGYDYNIEHVDGKDVLAAGTGTVIVADWENTENHDKGLGLRIIIDHNNGYRTIYGHLSSVKVQKNDKITTVGQVIGEWGSTGNSGGRHLHFEVRTEDDISVDPYGWDQDKLGDDPYTLYNPGVVNYTLWVTTAILPKITSISPTSGVSGTSVTINGTNFGTTQGTVKFGTAEATVTSWSDTKIVATAPAGTGTVNVTVTTNAGTSNGVPFAYTTVTIIFPNGGEHLLAGSEQTIEWKVDGDTSQIKDFLVASSIDGGTNYTAIGTVTATDRFLSKKIPSYVLSTQCKVAVVAHDASGRTLAGDASDNNFTISKCQMPGTFTLTASPGCNGSSSQILLSWTGSSDATSYDLYRNGSSYKTGLNGTQYTDKSVTSGTIYTYYVTAKNSCGSTKSNTASATANDCNTTFTVTYPNGGETWQTGSTQKVTWTYKGDPGPNVKIELLKGGAWNYTIASSTSIGSNGSGSYIWTVPKDQASGSDYKIRITSTNVYTDTSDGNFTIGGTIPSIASINPMSGTAGTSVTINGKNFGTTQQGTSTIKFGIATATVTSWSDTKIVAIAPTNSGTVNVTVTTTSGTSNGIPFTYNENPPHIDSVSPNPVIGSNSPQIVTLYGQYFASGLTVTVGWTGGSKVLSSSQVFVDSSTQVRISITTTTDPDTWTVKVTNPDGQSSNTAYFQVIAPPPNPPHIDSVSPNPVIGSNSPQIVTLYGQYFASGLTVTVGWTGGSKVLSSSQVFVDSSTQVRISITTTTDPDTWTVKVTNPDGQSSNTAYFQVIAPTTEVIVDDQSSGFSKYGGSSYWYEAWIGYNGHMFWTTNNQNTIYNSAKWQPNLSNGGAGYYAVYVYIPSDFSNTTNATYTIFHNGITDTRSVNQNNYSDQWVLLGNFYFSANGSEYVELVDKTGETFNTKKIGFDAVKWVKQ</sequence>
<evidence type="ECO:0000313" key="5">
    <source>
        <dbReference type="Proteomes" id="UP000032309"/>
    </source>
</evidence>
<reference evidence="5" key="1">
    <citation type="journal article" date="2015" name="Genome Announc.">
        <title>Draft Genome Sequence of an Anaerobic Ammonium-Oxidizing Bacterium, "Candidatus Brocadia sinica".</title>
        <authorList>
            <person name="Oshiki M."/>
            <person name="Shinyako-Hata K."/>
            <person name="Satoh H."/>
            <person name="Okabe S."/>
        </authorList>
    </citation>
    <scope>NUCLEOTIDE SEQUENCE [LARGE SCALE GENOMIC DNA]</scope>
    <source>
        <strain evidence="5">JPN1</strain>
    </source>
</reference>
<dbReference type="Proteomes" id="UP000032309">
    <property type="component" value="Unassembled WGS sequence"/>
</dbReference>
<proteinExistence type="predicted"/>
<dbReference type="InterPro" id="IPR003961">
    <property type="entry name" value="FN3_dom"/>
</dbReference>
<dbReference type="InterPro" id="IPR002909">
    <property type="entry name" value="IPT_dom"/>
</dbReference>
<dbReference type="EMBL" id="BAFN01000001">
    <property type="protein sequence ID" value="GAN33911.1"/>
    <property type="molecule type" value="Genomic_DNA"/>
</dbReference>
<dbReference type="SMART" id="SM00646">
    <property type="entry name" value="Ami_3"/>
    <property type="match status" value="1"/>
</dbReference>
<feature type="chain" id="PRO_5046927296" description="Fibronectin type-III domain-containing protein" evidence="2">
    <location>
        <begin position="29"/>
        <end position="1705"/>
    </location>
</feature>
<dbReference type="CDD" id="cd12797">
    <property type="entry name" value="M23_peptidase"/>
    <property type="match status" value="1"/>
</dbReference>
<feature type="domain" description="Fibronectin type-III" evidence="3">
    <location>
        <begin position="1104"/>
        <end position="1190"/>
    </location>
</feature>
<dbReference type="Pfam" id="PF01551">
    <property type="entry name" value="Peptidase_M23"/>
    <property type="match status" value="1"/>
</dbReference>
<dbReference type="InterPro" id="IPR013783">
    <property type="entry name" value="Ig-like_fold"/>
</dbReference>
<dbReference type="InterPro" id="IPR018466">
    <property type="entry name" value="Kre9/Knh1-like_N"/>
</dbReference>
<dbReference type="Pfam" id="PF01520">
    <property type="entry name" value="Amidase_3"/>
    <property type="match status" value="1"/>
</dbReference>
<dbReference type="Pfam" id="PF25275">
    <property type="entry name" value="Golvesin_C"/>
    <property type="match status" value="1"/>
</dbReference>
<dbReference type="CDD" id="cd02696">
    <property type="entry name" value="MurNAc-LAA"/>
    <property type="match status" value="1"/>
</dbReference>
<dbReference type="InterPro" id="IPR011055">
    <property type="entry name" value="Dup_hybrid_motif"/>
</dbReference>
<dbReference type="InterPro" id="IPR036116">
    <property type="entry name" value="FN3_sf"/>
</dbReference>
<feature type="signal peptide" evidence="2">
    <location>
        <begin position="1"/>
        <end position="28"/>
    </location>
</feature>
<dbReference type="Gene3D" id="2.70.70.10">
    <property type="entry name" value="Glucose Permease (Domain IIA)"/>
    <property type="match status" value="1"/>
</dbReference>
<evidence type="ECO:0000256" key="1">
    <source>
        <dbReference type="ARBA" id="ARBA00022729"/>
    </source>
</evidence>
<evidence type="ECO:0000256" key="2">
    <source>
        <dbReference type="SAM" id="SignalP"/>
    </source>
</evidence>
<dbReference type="InterPro" id="IPR050570">
    <property type="entry name" value="Cell_wall_metabolism_enzyme"/>
</dbReference>
<dbReference type="InterPro" id="IPR016047">
    <property type="entry name" value="M23ase_b-sheet_dom"/>
</dbReference>
<dbReference type="RefSeq" id="WP_052563976.1">
    <property type="nucleotide sequence ID" value="NZ_BAFN01000001.1"/>
</dbReference>
<dbReference type="PANTHER" id="PTHR21666">
    <property type="entry name" value="PEPTIDASE-RELATED"/>
    <property type="match status" value="1"/>
</dbReference>
<dbReference type="InterPro" id="IPR014756">
    <property type="entry name" value="Ig_E-set"/>
</dbReference>
<dbReference type="SUPFAM" id="SSF53187">
    <property type="entry name" value="Zn-dependent exopeptidases"/>
    <property type="match status" value="1"/>
</dbReference>
<keyword evidence="5" id="KW-1185">Reference proteome</keyword>
<dbReference type="InterPro" id="IPR002508">
    <property type="entry name" value="MurNAc-LAA_cat"/>
</dbReference>
<dbReference type="SUPFAM" id="SSF81296">
    <property type="entry name" value="E set domains"/>
    <property type="match status" value="4"/>
</dbReference>
<dbReference type="Pfam" id="PF01833">
    <property type="entry name" value="TIG"/>
    <property type="match status" value="2"/>
</dbReference>
<dbReference type="InterPro" id="IPR033803">
    <property type="entry name" value="CBD-like_Golvesin-Xly"/>
</dbReference>
<dbReference type="PANTHER" id="PTHR21666:SF289">
    <property type="entry name" value="L-ALA--D-GLU ENDOPEPTIDASE"/>
    <property type="match status" value="1"/>
</dbReference>
<dbReference type="SMART" id="SM00429">
    <property type="entry name" value="IPT"/>
    <property type="match status" value="4"/>
</dbReference>
<evidence type="ECO:0000313" key="4">
    <source>
        <dbReference type="EMBL" id="GAN33911.1"/>
    </source>
</evidence>
<evidence type="ECO:0000259" key="3">
    <source>
        <dbReference type="PROSITE" id="PS50853"/>
    </source>
</evidence>
<dbReference type="PROSITE" id="PS50853">
    <property type="entry name" value="FN3"/>
    <property type="match status" value="1"/>
</dbReference>
<dbReference type="SUPFAM" id="SSF51261">
    <property type="entry name" value="Duplicated hybrid motif"/>
    <property type="match status" value="1"/>
</dbReference>
<gene>
    <name evidence="4" type="ORF">BROSI_A2446</name>
</gene>
<name>A0ABQ0JYV7_9BACT</name>